<dbReference type="OrthoDB" id="9780934at2"/>
<comment type="caution">
    <text evidence="1">The sequence shown here is derived from an EMBL/GenBank/DDBJ whole genome shotgun (WGS) entry which is preliminary data.</text>
</comment>
<protein>
    <submittedName>
        <fullName evidence="1">YkgJ family cysteine cluster protein</fullName>
    </submittedName>
</protein>
<organism evidence="1 2">
    <name type="scientific">Oceanidesulfovibrio indonesiensis</name>
    <dbReference type="NCBI Taxonomy" id="54767"/>
    <lineage>
        <taxon>Bacteria</taxon>
        <taxon>Pseudomonadati</taxon>
        <taxon>Thermodesulfobacteriota</taxon>
        <taxon>Desulfovibrionia</taxon>
        <taxon>Desulfovibrionales</taxon>
        <taxon>Desulfovibrionaceae</taxon>
        <taxon>Oceanidesulfovibrio</taxon>
    </lineage>
</organism>
<evidence type="ECO:0000313" key="2">
    <source>
        <dbReference type="Proteomes" id="UP000448292"/>
    </source>
</evidence>
<name>A0A7M3MBG3_9BACT</name>
<dbReference type="Proteomes" id="UP000448292">
    <property type="component" value="Unassembled WGS sequence"/>
</dbReference>
<dbReference type="AlphaFoldDB" id="A0A7M3MBG3"/>
<evidence type="ECO:0000313" key="1">
    <source>
        <dbReference type="EMBL" id="TVM15527.1"/>
    </source>
</evidence>
<keyword evidence="2" id="KW-1185">Reference proteome</keyword>
<gene>
    <name evidence="1" type="ORF">DPQ33_15100</name>
</gene>
<proteinExistence type="predicted"/>
<accession>A0A7M3MBG3</accession>
<sequence>MPALGQGRLHGECLMAGECDRCGECCRRSTPALHEEDLKLIGESGGLDLVHLVTFRRGELVHDQVRGVLAPLHEEVVKLRSRPHSWECFFLNEDSGDGAGCGRYEQRPLECKLLLCKNPAPLAEAYATGRITRLDIVGGHGAVAELIAAHEDQCGYEELAAWARRLHLDASNREAAETILAAVHFDARAREILTGRLPEMNEEDRAAVAACCLGRPLAETLSMFGLSIARQEDGAIRLSASGTIHHPAARP</sequence>
<dbReference type="InterPro" id="IPR005358">
    <property type="entry name" value="Puta_zinc/iron-chelating_dom"/>
</dbReference>
<dbReference type="Pfam" id="PF03692">
    <property type="entry name" value="CxxCxxCC"/>
    <property type="match status" value="1"/>
</dbReference>
<dbReference type="EMBL" id="QMIE01000016">
    <property type="protein sequence ID" value="TVM15527.1"/>
    <property type="molecule type" value="Genomic_DNA"/>
</dbReference>
<reference evidence="1 2" key="1">
    <citation type="submission" date="2018-06" db="EMBL/GenBank/DDBJ databases">
        <title>Complete genome of Desulfovibrio indonesiensis P37SLT.</title>
        <authorList>
            <person name="Crispim J.S."/>
            <person name="Vidigal P.M.P."/>
            <person name="Silva L.C.F."/>
            <person name="Laguardia C.N."/>
            <person name="Araujo L.C."/>
            <person name="Dias R.S."/>
            <person name="Sousa M.P."/>
            <person name="Paula S.O."/>
            <person name="Silva C."/>
        </authorList>
    </citation>
    <scope>NUCLEOTIDE SEQUENCE [LARGE SCALE GENOMIC DNA]</scope>
    <source>
        <strain evidence="1 2">P37SLT</strain>
    </source>
</reference>